<dbReference type="WBParaSite" id="nRc.2.0.1.t10700-RA">
    <property type="protein sequence ID" value="nRc.2.0.1.t10700-RA"/>
    <property type="gene ID" value="nRc.2.0.1.g10700"/>
</dbReference>
<name>A0A915I954_ROMCU</name>
<keyword evidence="1" id="KW-1185">Reference proteome</keyword>
<accession>A0A915I954</accession>
<evidence type="ECO:0000313" key="1">
    <source>
        <dbReference type="Proteomes" id="UP000887565"/>
    </source>
</evidence>
<organism evidence="1 2">
    <name type="scientific">Romanomermis culicivorax</name>
    <name type="common">Nematode worm</name>
    <dbReference type="NCBI Taxonomy" id="13658"/>
    <lineage>
        <taxon>Eukaryota</taxon>
        <taxon>Metazoa</taxon>
        <taxon>Ecdysozoa</taxon>
        <taxon>Nematoda</taxon>
        <taxon>Enoplea</taxon>
        <taxon>Dorylaimia</taxon>
        <taxon>Mermithida</taxon>
        <taxon>Mermithoidea</taxon>
        <taxon>Mermithidae</taxon>
        <taxon>Romanomermis</taxon>
    </lineage>
</organism>
<dbReference type="AlphaFoldDB" id="A0A915I954"/>
<evidence type="ECO:0000313" key="2">
    <source>
        <dbReference type="WBParaSite" id="nRc.2.0.1.t10700-RA"/>
    </source>
</evidence>
<proteinExistence type="predicted"/>
<reference evidence="2" key="1">
    <citation type="submission" date="2022-11" db="UniProtKB">
        <authorList>
            <consortium name="WormBaseParasite"/>
        </authorList>
    </citation>
    <scope>IDENTIFICATION</scope>
</reference>
<dbReference type="Proteomes" id="UP000887565">
    <property type="component" value="Unplaced"/>
</dbReference>
<sequence>MFLNNEYGKQVLKLITKWYLSIAVWSNTRGRSREAVDATYEVCCNDNNTLFEENSFTLELPCAVSRNQKMTYVWYPPAEPKGTKILLSFSNVVSIAFGSIEKDKYK</sequence>
<protein>
    <submittedName>
        <fullName evidence="2">Reelin domain-containing protein</fullName>
    </submittedName>
</protein>